<dbReference type="STRING" id="1121325.SAMN04515677_10883"/>
<dbReference type="InterPro" id="IPR001387">
    <property type="entry name" value="Cro/C1-type_HTH"/>
</dbReference>
<gene>
    <name evidence="3" type="ORF">SAMN04515677_10883</name>
</gene>
<keyword evidence="4" id="KW-1185">Reference proteome</keyword>
<dbReference type="Proteomes" id="UP000199068">
    <property type="component" value="Unassembled WGS sequence"/>
</dbReference>
<dbReference type="Pfam" id="PF01381">
    <property type="entry name" value="HTH_3"/>
    <property type="match status" value="1"/>
</dbReference>
<dbReference type="SUPFAM" id="SSF47413">
    <property type="entry name" value="lambda repressor-like DNA-binding domains"/>
    <property type="match status" value="1"/>
</dbReference>
<dbReference type="Gene3D" id="1.25.40.10">
    <property type="entry name" value="Tetratricopeptide repeat domain"/>
    <property type="match status" value="1"/>
</dbReference>
<evidence type="ECO:0000313" key="3">
    <source>
        <dbReference type="EMBL" id="SDM30296.1"/>
    </source>
</evidence>
<dbReference type="GO" id="GO:0003677">
    <property type="term" value="F:DNA binding"/>
    <property type="evidence" value="ECO:0007669"/>
    <property type="project" value="UniProtKB-KW"/>
</dbReference>
<evidence type="ECO:0000256" key="1">
    <source>
        <dbReference type="ARBA" id="ARBA00023125"/>
    </source>
</evidence>
<dbReference type="RefSeq" id="WP_092727201.1">
    <property type="nucleotide sequence ID" value="NZ_FNGW01000008.1"/>
</dbReference>
<dbReference type="CDD" id="cd00093">
    <property type="entry name" value="HTH_XRE"/>
    <property type="match status" value="1"/>
</dbReference>
<dbReference type="PROSITE" id="PS50943">
    <property type="entry name" value="HTH_CROC1"/>
    <property type="match status" value="1"/>
</dbReference>
<name>A0A1G9S494_9FIRM</name>
<protein>
    <submittedName>
        <fullName evidence="3">PPR repeat-containing protein</fullName>
    </submittedName>
</protein>
<dbReference type="InterPro" id="IPR011990">
    <property type="entry name" value="TPR-like_helical_dom_sf"/>
</dbReference>
<evidence type="ECO:0000313" key="4">
    <source>
        <dbReference type="Proteomes" id="UP000199068"/>
    </source>
</evidence>
<dbReference type="Gene3D" id="1.10.260.40">
    <property type="entry name" value="lambda repressor-like DNA-binding domains"/>
    <property type="match status" value="1"/>
</dbReference>
<evidence type="ECO:0000259" key="2">
    <source>
        <dbReference type="PROSITE" id="PS50943"/>
    </source>
</evidence>
<accession>A0A1G9S494</accession>
<dbReference type="Pfam" id="PF01535">
    <property type="entry name" value="PPR"/>
    <property type="match status" value="1"/>
</dbReference>
<proteinExistence type="predicted"/>
<dbReference type="EMBL" id="FNGW01000008">
    <property type="protein sequence ID" value="SDM30296.1"/>
    <property type="molecule type" value="Genomic_DNA"/>
</dbReference>
<dbReference type="PANTHER" id="PTHR46558:SF11">
    <property type="entry name" value="HTH-TYPE TRANSCRIPTIONAL REGULATOR XRE"/>
    <property type="match status" value="1"/>
</dbReference>
<dbReference type="SMART" id="SM00530">
    <property type="entry name" value="HTH_XRE"/>
    <property type="match status" value="1"/>
</dbReference>
<sequence length="370" mass="43720">MDKLEIGKVIKVLRRENEITQEQLANFIGVSVAAVSKWESGTTYPDITTLPLLANFFNVTIDTLMNYRIDLTDEEINKIGQECEMFIVKNKMDEGLELTEKYLNRYPNNWKLKYRLSNIYTLVLVKVNKKEKQNEMINRYIKILEEISNNTTNIELKEASLVSLSSGYMMNNQPNKAEEVIKKIYKPSCDPNVILPLIYMQQDKVEEAKKLMQENLYKSLKEALVSSMSLSSINYNYKDDMDEKYIDFEKAQKYIKLSDSIRKLLPDQRSNHDTYIYLYDLESKRGRLDKALDYLEEMIDAIRDINLNKHNSLNEHWCYDKVEDKSIDIKLDIYDMLITALKEREDLFKDNKRFENIIKELEILKEKNQI</sequence>
<dbReference type="SUPFAM" id="SSF48452">
    <property type="entry name" value="TPR-like"/>
    <property type="match status" value="1"/>
</dbReference>
<dbReference type="InterPro" id="IPR010982">
    <property type="entry name" value="Lambda_DNA-bd_dom_sf"/>
</dbReference>
<reference evidence="3 4" key="1">
    <citation type="submission" date="2016-10" db="EMBL/GenBank/DDBJ databases">
        <authorList>
            <person name="de Groot N.N."/>
        </authorList>
    </citation>
    <scope>NUCLEOTIDE SEQUENCE [LARGE SCALE GENOMIC DNA]</scope>
    <source>
        <strain evidence="3 4">DSM 797</strain>
    </source>
</reference>
<dbReference type="InterPro" id="IPR002885">
    <property type="entry name" value="PPR_rpt"/>
</dbReference>
<dbReference type="PANTHER" id="PTHR46558">
    <property type="entry name" value="TRACRIPTIONAL REGULATORY PROTEIN-RELATED-RELATED"/>
    <property type="match status" value="1"/>
</dbReference>
<dbReference type="AlphaFoldDB" id="A0A1G9S494"/>
<organism evidence="3 4">
    <name type="scientific">Romboutsia lituseburensis DSM 797</name>
    <dbReference type="NCBI Taxonomy" id="1121325"/>
    <lineage>
        <taxon>Bacteria</taxon>
        <taxon>Bacillati</taxon>
        <taxon>Bacillota</taxon>
        <taxon>Clostridia</taxon>
        <taxon>Peptostreptococcales</taxon>
        <taxon>Peptostreptococcaceae</taxon>
        <taxon>Romboutsia</taxon>
    </lineage>
</organism>
<keyword evidence="1" id="KW-0238">DNA-binding</keyword>
<feature type="domain" description="HTH cro/C1-type" evidence="2">
    <location>
        <begin position="10"/>
        <end position="64"/>
    </location>
</feature>